<evidence type="ECO:0000256" key="5">
    <source>
        <dbReference type="ARBA" id="ARBA00022490"/>
    </source>
</evidence>
<evidence type="ECO:0000256" key="1">
    <source>
        <dbReference type="ARBA" id="ARBA00000901"/>
    </source>
</evidence>
<organism evidence="11">
    <name type="scientific">uncultured Chloroflexota bacterium</name>
    <dbReference type="NCBI Taxonomy" id="166587"/>
    <lineage>
        <taxon>Bacteria</taxon>
        <taxon>Bacillati</taxon>
        <taxon>Chloroflexota</taxon>
        <taxon>environmental samples</taxon>
    </lineage>
</organism>
<dbReference type="GO" id="GO:0000162">
    <property type="term" value="P:L-tryptophan biosynthetic process"/>
    <property type="evidence" value="ECO:0007669"/>
    <property type="project" value="TreeGrafter"/>
</dbReference>
<accession>H5SBG3</accession>
<dbReference type="GO" id="GO:0005737">
    <property type="term" value="C:cytoplasm"/>
    <property type="evidence" value="ECO:0007669"/>
    <property type="project" value="UniProtKB-SubCell"/>
</dbReference>
<comment type="subcellular location">
    <subcellularLocation>
        <location evidence="2 9">Cytoplasm</location>
    </subcellularLocation>
</comment>
<dbReference type="CDD" id="cd04732">
    <property type="entry name" value="HisA"/>
    <property type="match status" value="1"/>
</dbReference>
<dbReference type="InterPro" id="IPR013785">
    <property type="entry name" value="Aldolase_TIM"/>
</dbReference>
<reference evidence="11" key="1">
    <citation type="journal article" date="2005" name="Environ. Microbiol.">
        <title>Genetic and functional properties of uncultivated thermophilic crenarchaeotes from a subsurface gold mine as revealed by analysis of genome fragments.</title>
        <authorList>
            <person name="Nunoura T."/>
            <person name="Hirayama H."/>
            <person name="Takami H."/>
            <person name="Oida H."/>
            <person name="Nishi S."/>
            <person name="Shimamura S."/>
            <person name="Suzuki Y."/>
            <person name="Inagaki F."/>
            <person name="Takai K."/>
            <person name="Nealson K.H."/>
            <person name="Horikoshi K."/>
        </authorList>
    </citation>
    <scope>NUCLEOTIDE SEQUENCE</scope>
</reference>
<comment type="similarity">
    <text evidence="4 9 10">Belongs to the HisA/HisF family.</text>
</comment>
<evidence type="ECO:0000256" key="9">
    <source>
        <dbReference type="HAMAP-Rule" id="MF_01014"/>
    </source>
</evidence>
<keyword evidence="5 9" id="KW-0963">Cytoplasm</keyword>
<name>H5SBG3_9CHLR</name>
<feature type="active site" description="Proton acceptor" evidence="9">
    <location>
        <position position="10"/>
    </location>
</feature>
<evidence type="ECO:0000256" key="3">
    <source>
        <dbReference type="ARBA" id="ARBA00005133"/>
    </source>
</evidence>
<reference evidence="11" key="2">
    <citation type="journal article" date="2012" name="PLoS ONE">
        <title>A Deeply Branching Thermophilic Bacterium with an Ancient Acetyl-CoA Pathway Dominates a Subsurface Ecosystem.</title>
        <authorList>
            <person name="Takami H."/>
            <person name="Noguchi H."/>
            <person name="Takaki Y."/>
            <person name="Uchiyama I."/>
            <person name="Toyoda A."/>
            <person name="Nishi S."/>
            <person name="Chee G.-J."/>
            <person name="Arai W."/>
            <person name="Nunoura T."/>
            <person name="Itoh T."/>
            <person name="Hattori M."/>
            <person name="Takai K."/>
        </authorList>
    </citation>
    <scope>NUCLEOTIDE SEQUENCE</scope>
</reference>
<feature type="active site" description="Proton donor" evidence="9">
    <location>
        <position position="136"/>
    </location>
</feature>
<evidence type="ECO:0000256" key="4">
    <source>
        <dbReference type="ARBA" id="ARBA00009667"/>
    </source>
</evidence>
<keyword evidence="7 9" id="KW-0368">Histidine biosynthesis</keyword>
<comment type="catalytic activity">
    <reaction evidence="1 9">
        <text>1-(5-phospho-beta-D-ribosyl)-5-[(5-phospho-beta-D-ribosylamino)methylideneamino]imidazole-4-carboxamide = 5-[(5-phospho-1-deoxy-D-ribulos-1-ylimino)methylamino]-1-(5-phospho-beta-D-ribosyl)imidazole-4-carboxamide</text>
        <dbReference type="Rhea" id="RHEA:15469"/>
        <dbReference type="ChEBI" id="CHEBI:58435"/>
        <dbReference type="ChEBI" id="CHEBI:58525"/>
        <dbReference type="EC" id="5.3.1.16"/>
    </reaction>
</comment>
<dbReference type="InterPro" id="IPR006062">
    <property type="entry name" value="His_biosynth"/>
</dbReference>
<evidence type="ECO:0000256" key="10">
    <source>
        <dbReference type="RuleBase" id="RU003657"/>
    </source>
</evidence>
<dbReference type="InterPro" id="IPR044524">
    <property type="entry name" value="Isoase_HisA-like"/>
</dbReference>
<dbReference type="GO" id="GO:0000105">
    <property type="term" value="P:L-histidine biosynthetic process"/>
    <property type="evidence" value="ECO:0007669"/>
    <property type="project" value="UniProtKB-UniRule"/>
</dbReference>
<dbReference type="Pfam" id="PF00977">
    <property type="entry name" value="His_biosynth"/>
    <property type="match status" value="1"/>
</dbReference>
<dbReference type="PANTHER" id="PTHR43090:SF2">
    <property type="entry name" value="1-(5-PHOSPHORIBOSYL)-5-[(5-PHOSPHORIBOSYLAMINO)METHYLIDENEAMINO] IMIDAZOLE-4-CARBOXAMIDE ISOMERASE"/>
    <property type="match status" value="1"/>
</dbReference>
<dbReference type="GO" id="GO:0003949">
    <property type="term" value="F:1-(5-phosphoribosyl)-5-[(5-phosphoribosylamino)methylideneamino]imidazole-4-carboxamide isomerase activity"/>
    <property type="evidence" value="ECO:0007669"/>
    <property type="project" value="UniProtKB-UniRule"/>
</dbReference>
<dbReference type="EMBL" id="AP011659">
    <property type="protein sequence ID" value="BAL53499.1"/>
    <property type="molecule type" value="Genomic_DNA"/>
</dbReference>
<dbReference type="UniPathway" id="UPA00031">
    <property type="reaction ID" value="UER00009"/>
</dbReference>
<sequence>MNFTIYPALDLLQGKVVRLRQGDPQALTLYGENPAEIARRWLELGARWLHVVNLDGAFGAEGQENLRALESILQIARSFGAGVQLGGGLRSLQAIEEAWRLGLQRVVLGTLAAEQPQALEEAIRRYGSEAIAVAIDLKQGRLRLHGWRSSAAQTPIELAVETMRRGARYLIVTDTVRDGLLSGLNLEALAPFLALPGGQVIASGGARSLEDLHQAYRAGCQGVILGRSLYEGKIDLREALHVGKTDHPLS</sequence>
<dbReference type="InterPro" id="IPR023016">
    <property type="entry name" value="HisA/PriA"/>
</dbReference>
<dbReference type="EC" id="5.3.1.16" evidence="9"/>
<dbReference type="Gene3D" id="3.20.20.70">
    <property type="entry name" value="Aldolase class I"/>
    <property type="match status" value="1"/>
</dbReference>
<evidence type="ECO:0000256" key="7">
    <source>
        <dbReference type="ARBA" id="ARBA00023102"/>
    </source>
</evidence>
<dbReference type="HAMAP" id="MF_01014">
    <property type="entry name" value="HisA"/>
    <property type="match status" value="1"/>
</dbReference>
<dbReference type="PANTHER" id="PTHR43090">
    <property type="entry name" value="1-(5-PHOSPHORIBOSYL)-5-[(5-PHOSPHORIBOSYLAMINO)METHYLIDENEAMINO] IMIDAZOLE-4-CARBOXAMIDE ISOMERASE"/>
    <property type="match status" value="1"/>
</dbReference>
<dbReference type="InterPro" id="IPR011060">
    <property type="entry name" value="RibuloseP-bd_barrel"/>
</dbReference>
<keyword evidence="6 9" id="KW-0028">Amino-acid biosynthesis</keyword>
<evidence type="ECO:0000256" key="6">
    <source>
        <dbReference type="ARBA" id="ARBA00022605"/>
    </source>
</evidence>
<dbReference type="SUPFAM" id="SSF51366">
    <property type="entry name" value="Ribulose-phoshate binding barrel"/>
    <property type="match status" value="1"/>
</dbReference>
<evidence type="ECO:0000313" key="11">
    <source>
        <dbReference type="EMBL" id="BAL53499.1"/>
    </source>
</evidence>
<proteinExistence type="inferred from homology"/>
<protein>
    <recommendedName>
        <fullName evidence="9">1-(5-phosphoribosyl)-5-[(5-phosphoribosylamino)methylideneamino] imidazole-4-carboxamide isomerase</fullName>
        <ecNumber evidence="9">5.3.1.16</ecNumber>
    </recommendedName>
    <alternativeName>
        <fullName evidence="9">Phosphoribosylformimino-5-aminoimidazole carboxamide ribotide isomerase</fullName>
    </alternativeName>
</protein>
<gene>
    <name evidence="9" type="primary">hisA</name>
    <name evidence="11" type="ORF">HGMM_F07C06C21</name>
</gene>
<evidence type="ECO:0000256" key="8">
    <source>
        <dbReference type="ARBA" id="ARBA00023235"/>
    </source>
</evidence>
<dbReference type="AlphaFoldDB" id="H5SBG3"/>
<comment type="pathway">
    <text evidence="3 9">Amino-acid biosynthesis; L-histidine biosynthesis; L-histidine from 5-phospho-alpha-D-ribose 1-diphosphate: step 4/9.</text>
</comment>
<evidence type="ECO:0000256" key="2">
    <source>
        <dbReference type="ARBA" id="ARBA00004496"/>
    </source>
</evidence>
<keyword evidence="8 9" id="KW-0413">Isomerase</keyword>
<dbReference type="FunFam" id="3.20.20.70:FF:000009">
    <property type="entry name" value="1-(5-phosphoribosyl)-5-[(5-phosphoribosylamino)methylideneamino] imidazole-4-carboxamide isomerase"/>
    <property type="match status" value="1"/>
</dbReference>